<evidence type="ECO:0000313" key="9">
    <source>
        <dbReference type="EMBL" id="MEC0484110.1"/>
    </source>
</evidence>
<evidence type="ECO:0000256" key="5">
    <source>
        <dbReference type="ARBA" id="ARBA00093765"/>
    </source>
</evidence>
<evidence type="ECO:0000256" key="7">
    <source>
        <dbReference type="ARBA" id="ARBA00093797"/>
    </source>
</evidence>
<protein>
    <recommendedName>
        <fullName evidence="7">Flagellar protein FliT</fullName>
    </recommendedName>
</protein>
<keyword evidence="2" id="KW-0963">Cytoplasm</keyword>
<comment type="caution">
    <text evidence="8">The sequence shown here is derived from an EMBL/GenBank/DDBJ whole genome shotgun (WGS) entry which is preliminary data.</text>
</comment>
<evidence type="ECO:0000256" key="2">
    <source>
        <dbReference type="ARBA" id="ARBA00022490"/>
    </source>
</evidence>
<dbReference type="STRING" id="1664069.BGLY_4170"/>
<reference evidence="8 10" key="1">
    <citation type="journal article" date="2015" name="Int. J. Syst. Evol. Microbiol.">
        <title>Bacillus glycinifermentans sp. nov., isolated from fermented soybean paste.</title>
        <authorList>
            <person name="Kim S.J."/>
            <person name="Dunlap C.A."/>
            <person name="Kwon S.W."/>
            <person name="Rooney A.P."/>
        </authorList>
    </citation>
    <scope>NUCLEOTIDE SEQUENCE [LARGE SCALE GENOMIC DNA]</scope>
    <source>
        <strain evidence="8 10">GO-13</strain>
    </source>
</reference>
<dbReference type="AlphaFoldDB" id="A0A0J6E5P5"/>
<dbReference type="EMBL" id="JARRTL010000006">
    <property type="protein sequence ID" value="MEC0484110.1"/>
    <property type="molecule type" value="Genomic_DNA"/>
</dbReference>
<evidence type="ECO:0000313" key="11">
    <source>
        <dbReference type="Proteomes" id="UP001341297"/>
    </source>
</evidence>
<dbReference type="Proteomes" id="UP001341297">
    <property type="component" value="Unassembled WGS sequence"/>
</dbReference>
<comment type="function">
    <text evidence="5">May act as an export chaperone for the filament capping protein FliD.</text>
</comment>
<dbReference type="EMBL" id="LECW02000045">
    <property type="protein sequence ID" value="KRT90406.1"/>
    <property type="molecule type" value="Genomic_DNA"/>
</dbReference>
<comment type="subcellular location">
    <subcellularLocation>
        <location evidence="1">Cytoplasm</location>
        <location evidence="1">Cytosol</location>
    </subcellularLocation>
</comment>
<evidence type="ECO:0000313" key="10">
    <source>
        <dbReference type="Proteomes" id="UP000036168"/>
    </source>
</evidence>
<gene>
    <name evidence="8" type="ORF">AB447_207460</name>
    <name evidence="9" type="ORF">P8828_04465</name>
</gene>
<keyword evidence="8" id="KW-0969">Cilium</keyword>
<dbReference type="PATRIC" id="fig|1664069.3.peg.1874"/>
<accession>A0A0J6HWZ2</accession>
<dbReference type="InterPro" id="IPR008622">
    <property type="entry name" value="FliT"/>
</dbReference>
<accession>A0A0J6E5P5</accession>
<evidence type="ECO:0000256" key="1">
    <source>
        <dbReference type="ARBA" id="ARBA00004514"/>
    </source>
</evidence>
<keyword evidence="4" id="KW-0143">Chaperone</keyword>
<evidence type="ECO:0000256" key="3">
    <source>
        <dbReference type="ARBA" id="ARBA00022795"/>
    </source>
</evidence>
<sequence length="113" mass="13359">MGKAELFYNETKNMLAKVKDAPESDELLQAIEDFLQKRDGLIKEIKPPLSHEEKLEMKKVLELEPLVAAELKRLQQDIKKELLQTKKKRTLHQTYRNPYNNITIDGTYYDKRK</sequence>
<reference evidence="8" key="2">
    <citation type="submission" date="2015-10" db="EMBL/GenBank/DDBJ databases">
        <authorList>
            <person name="Gilbert D.G."/>
        </authorList>
    </citation>
    <scope>NUCLEOTIDE SEQUENCE</scope>
    <source>
        <strain evidence="8">GO-13</strain>
    </source>
</reference>
<dbReference type="RefSeq" id="WP_048354946.1">
    <property type="nucleotide sequence ID" value="NZ_CP023481.1"/>
</dbReference>
<dbReference type="Proteomes" id="UP000036168">
    <property type="component" value="Unassembled WGS sequence"/>
</dbReference>
<keyword evidence="11" id="KW-1185">Reference proteome</keyword>
<keyword evidence="3" id="KW-1005">Bacterial flagellum biogenesis</keyword>
<evidence type="ECO:0000313" key="8">
    <source>
        <dbReference type="EMBL" id="KRT90406.1"/>
    </source>
</evidence>
<evidence type="ECO:0000256" key="6">
    <source>
        <dbReference type="ARBA" id="ARBA00093785"/>
    </source>
</evidence>
<keyword evidence="8" id="KW-0966">Cell projection</keyword>
<proteinExistence type="inferred from homology"/>
<reference evidence="9 11" key="3">
    <citation type="submission" date="2023-03" db="EMBL/GenBank/DDBJ databases">
        <title>Agriculturally important microbes genome sequencing.</title>
        <authorList>
            <person name="Dunlap C."/>
        </authorList>
    </citation>
    <scope>NUCLEOTIDE SEQUENCE [LARGE SCALE GENOMIC DNA]</scope>
    <source>
        <strain evidence="9 11">CBP-3203</strain>
    </source>
</reference>
<dbReference type="OrthoDB" id="2353131at2"/>
<keyword evidence="8" id="KW-0282">Flagellum</keyword>
<name>A0A0J6E5P5_9BACI</name>
<comment type="similarity">
    <text evidence="6">Belongs to the bacillales FliT family.</text>
</comment>
<organism evidence="8 10">
    <name type="scientific">Bacillus glycinifermentans</name>
    <dbReference type="NCBI Taxonomy" id="1664069"/>
    <lineage>
        <taxon>Bacteria</taxon>
        <taxon>Bacillati</taxon>
        <taxon>Bacillota</taxon>
        <taxon>Bacilli</taxon>
        <taxon>Bacillales</taxon>
        <taxon>Bacillaceae</taxon>
        <taxon>Bacillus</taxon>
    </lineage>
</organism>
<evidence type="ECO:0000256" key="4">
    <source>
        <dbReference type="ARBA" id="ARBA00023186"/>
    </source>
</evidence>
<dbReference type="Pfam" id="PF05400">
    <property type="entry name" value="FliT"/>
    <property type="match status" value="1"/>
</dbReference>